<feature type="transmembrane region" description="Helical" evidence="1">
    <location>
        <begin position="131"/>
        <end position="152"/>
    </location>
</feature>
<dbReference type="NCBIfam" id="NF038403">
    <property type="entry name" value="perm_prefix_1"/>
    <property type="match status" value="1"/>
</dbReference>
<accession>A0ABX0XR75</accession>
<proteinExistence type="predicted"/>
<feature type="transmembrane region" description="Helical" evidence="1">
    <location>
        <begin position="206"/>
        <end position="223"/>
    </location>
</feature>
<evidence type="ECO:0000313" key="2">
    <source>
        <dbReference type="EMBL" id="NJC68443.1"/>
    </source>
</evidence>
<keyword evidence="1" id="KW-1133">Transmembrane helix</keyword>
<organism evidence="2 3">
    <name type="scientific">Planosporangium thailandense</name>
    <dbReference type="NCBI Taxonomy" id="765197"/>
    <lineage>
        <taxon>Bacteria</taxon>
        <taxon>Bacillati</taxon>
        <taxon>Actinomycetota</taxon>
        <taxon>Actinomycetes</taxon>
        <taxon>Micromonosporales</taxon>
        <taxon>Micromonosporaceae</taxon>
        <taxon>Planosporangium</taxon>
    </lineage>
</organism>
<keyword evidence="1" id="KW-0812">Transmembrane</keyword>
<sequence length="239" mass="24883">MSATASRLPAVDGHLIDEYVAGLSRCLIGPRRVKADLLGEARDGLVDAAEAYLDAGLPLSEAVARALADFGGHAQVAADYQAELAAAQGRRTAALVAIVMPAMALLSRLMWMNSPWVDSGPPPAAPYLLVAHSLDVLQVTAAIMALLTLLGYGWGSRFLPAARIPAPVVLARLMGVGVLVFALTEIVIAVVIYAWSVHTWPVSAGWPPLLVGVALIPLCLLAVGRSGLRCLRAGAVLTG</sequence>
<evidence type="ECO:0000256" key="1">
    <source>
        <dbReference type="SAM" id="Phobius"/>
    </source>
</evidence>
<dbReference type="Proteomes" id="UP000722989">
    <property type="component" value="Unassembled WGS sequence"/>
</dbReference>
<keyword evidence="3" id="KW-1185">Reference proteome</keyword>
<comment type="caution">
    <text evidence="2">The sequence shown here is derived from an EMBL/GenBank/DDBJ whole genome shotgun (WGS) entry which is preliminary data.</text>
</comment>
<name>A0ABX0XR75_9ACTN</name>
<feature type="transmembrane region" description="Helical" evidence="1">
    <location>
        <begin position="173"/>
        <end position="194"/>
    </location>
</feature>
<dbReference type="RefSeq" id="WP_167923321.1">
    <property type="nucleotide sequence ID" value="NZ_JAATVY010000001.1"/>
</dbReference>
<dbReference type="InterPro" id="IPR047928">
    <property type="entry name" value="Perm_prefix_1"/>
</dbReference>
<keyword evidence="1" id="KW-0472">Membrane</keyword>
<protein>
    <submittedName>
        <fullName evidence="2">Uncharacterized protein</fullName>
    </submittedName>
</protein>
<gene>
    <name evidence="2" type="ORF">HC031_01700</name>
</gene>
<evidence type="ECO:0000313" key="3">
    <source>
        <dbReference type="Proteomes" id="UP000722989"/>
    </source>
</evidence>
<feature type="transmembrane region" description="Helical" evidence="1">
    <location>
        <begin position="93"/>
        <end position="111"/>
    </location>
</feature>
<dbReference type="EMBL" id="JAATVY010000001">
    <property type="protein sequence ID" value="NJC68443.1"/>
    <property type="molecule type" value="Genomic_DNA"/>
</dbReference>
<reference evidence="2 3" key="1">
    <citation type="submission" date="2020-03" db="EMBL/GenBank/DDBJ databases">
        <title>WGS of the type strain of Planosporangium spp.</title>
        <authorList>
            <person name="Thawai C."/>
        </authorList>
    </citation>
    <scope>NUCLEOTIDE SEQUENCE [LARGE SCALE GENOMIC DNA]</scope>
    <source>
        <strain evidence="2 3">TBRC 5610</strain>
    </source>
</reference>